<name>A0A9W6LX61_9MICO</name>
<evidence type="ECO:0000313" key="3">
    <source>
        <dbReference type="EMBL" id="GLJ62142.1"/>
    </source>
</evidence>
<keyword evidence="1" id="KW-0812">Transmembrane</keyword>
<organism evidence="3 4">
    <name type="scientific">Microbacterium barkeri</name>
    <dbReference type="NCBI Taxonomy" id="33917"/>
    <lineage>
        <taxon>Bacteria</taxon>
        <taxon>Bacillati</taxon>
        <taxon>Actinomycetota</taxon>
        <taxon>Actinomycetes</taxon>
        <taxon>Micrococcales</taxon>
        <taxon>Microbacteriaceae</taxon>
        <taxon>Microbacterium</taxon>
    </lineage>
</organism>
<proteinExistence type="predicted"/>
<feature type="transmembrane region" description="Helical" evidence="1">
    <location>
        <begin position="46"/>
        <end position="66"/>
    </location>
</feature>
<dbReference type="EMBL" id="BSEJ01000011">
    <property type="protein sequence ID" value="GLJ62142.1"/>
    <property type="molecule type" value="Genomic_DNA"/>
</dbReference>
<dbReference type="AlphaFoldDB" id="A0A9W6LX61"/>
<dbReference type="Gene3D" id="3.30.565.10">
    <property type="entry name" value="Histidine kinase-like ATPase, C-terminal domain"/>
    <property type="match status" value="1"/>
</dbReference>
<dbReference type="InterPro" id="IPR036890">
    <property type="entry name" value="HATPase_C_sf"/>
</dbReference>
<gene>
    <name evidence="3" type="ORF">GCM10017576_22720</name>
</gene>
<comment type="caution">
    <text evidence="3">The sequence shown here is derived from an EMBL/GenBank/DDBJ whole genome shotgun (WGS) entry which is preliminary data.</text>
</comment>
<protein>
    <recommendedName>
        <fullName evidence="2">Histidine kinase/HSP90-like ATPase domain-containing protein</fullName>
    </recommendedName>
</protein>
<evidence type="ECO:0000256" key="1">
    <source>
        <dbReference type="SAM" id="Phobius"/>
    </source>
</evidence>
<dbReference type="SUPFAM" id="SSF55874">
    <property type="entry name" value="ATPase domain of HSP90 chaperone/DNA topoisomerase II/histidine kinase"/>
    <property type="match status" value="1"/>
</dbReference>
<reference evidence="3" key="1">
    <citation type="journal article" date="2014" name="Int. J. Syst. Evol. Microbiol.">
        <title>Complete genome sequence of Corynebacterium casei LMG S-19264T (=DSM 44701T), isolated from a smear-ripened cheese.</title>
        <authorList>
            <consortium name="US DOE Joint Genome Institute (JGI-PGF)"/>
            <person name="Walter F."/>
            <person name="Albersmeier A."/>
            <person name="Kalinowski J."/>
            <person name="Ruckert C."/>
        </authorList>
    </citation>
    <scope>NUCLEOTIDE SEQUENCE</scope>
    <source>
        <strain evidence="3">VKM Ac-1020</strain>
    </source>
</reference>
<dbReference type="InterPro" id="IPR003594">
    <property type="entry name" value="HATPase_dom"/>
</dbReference>
<keyword evidence="1" id="KW-0472">Membrane</keyword>
<feature type="transmembrane region" description="Helical" evidence="1">
    <location>
        <begin position="141"/>
        <end position="168"/>
    </location>
</feature>
<dbReference type="RefSeq" id="WP_271173836.1">
    <property type="nucleotide sequence ID" value="NZ_BSEJ01000011.1"/>
</dbReference>
<feature type="transmembrane region" description="Helical" evidence="1">
    <location>
        <begin position="78"/>
        <end position="96"/>
    </location>
</feature>
<dbReference type="Proteomes" id="UP001142462">
    <property type="component" value="Unassembled WGS sequence"/>
</dbReference>
<dbReference type="Pfam" id="PF02518">
    <property type="entry name" value="HATPase_c"/>
    <property type="match status" value="1"/>
</dbReference>
<feature type="transmembrane region" description="Helical" evidence="1">
    <location>
        <begin position="180"/>
        <end position="204"/>
    </location>
</feature>
<feature type="transmembrane region" description="Helical" evidence="1">
    <location>
        <begin position="103"/>
        <end position="121"/>
    </location>
</feature>
<keyword evidence="4" id="KW-1185">Reference proteome</keyword>
<evidence type="ECO:0000259" key="2">
    <source>
        <dbReference type="Pfam" id="PF02518"/>
    </source>
</evidence>
<evidence type="ECO:0000313" key="4">
    <source>
        <dbReference type="Proteomes" id="UP001142462"/>
    </source>
</evidence>
<accession>A0A9W6LX61</accession>
<feature type="domain" description="Histidine kinase/HSP90-like ATPase" evidence="2">
    <location>
        <begin position="329"/>
        <end position="417"/>
    </location>
</feature>
<keyword evidence="1" id="KW-1133">Transmembrane helix</keyword>
<reference evidence="3" key="2">
    <citation type="submission" date="2023-01" db="EMBL/GenBank/DDBJ databases">
        <authorList>
            <person name="Sun Q."/>
            <person name="Evtushenko L."/>
        </authorList>
    </citation>
    <scope>NUCLEOTIDE SEQUENCE</scope>
    <source>
        <strain evidence="3">VKM Ac-1020</strain>
    </source>
</reference>
<sequence length="432" mass="45435">MSAGGTRGIPSGQEAIAEAWTHVLPRRTATAVEIERGFTSARIERVLQIAVALASALLGVQSFLTAMGSDLDPLPRTLLTATVFASLAAMIAACLAGRWARPAATVFAFLFPLSLLLFWALPEPRYEPAGGPWVFFLLNVAPAAAALVFPVAWQLVWVVVVPLLFAIVRLSRGEFSAEHWLTSVYDVSLSFIVGGTAVALIWMFRSLAAGVDAARAAAIDQYSRAASAEAAEQERVEVAALMHDSVLAALIAAGRAQSDRERQLAVSMAREALTRLANAESDEPEGSDAPVTSAWIASELQAQARGLGVVLAVAGDELPMPGIPGRVARALVLAATQAVANSIQHADGRGLAVRLTARHGRIRIVVSDAGRGIDLASIPADRLGIRASIFARVAAVGGGAAIESDERGTVVTITWPAGDDDSLYRREAEETP</sequence>